<accession>A0A5B8RBC5</accession>
<keyword evidence="4" id="KW-0804">Transcription</keyword>
<dbReference type="GO" id="GO:0003700">
    <property type="term" value="F:DNA-binding transcription factor activity"/>
    <property type="evidence" value="ECO:0007669"/>
    <property type="project" value="InterPro"/>
</dbReference>
<keyword evidence="2" id="KW-0805">Transcription regulation</keyword>
<name>A0A5B8RBC5_9ZZZZ</name>
<dbReference type="PANTHER" id="PTHR30126:SF39">
    <property type="entry name" value="HTH-TYPE TRANSCRIPTIONAL REGULATOR CYSL"/>
    <property type="match status" value="1"/>
</dbReference>
<dbReference type="EMBL" id="MN079117">
    <property type="protein sequence ID" value="QEA05931.1"/>
    <property type="molecule type" value="Genomic_DNA"/>
</dbReference>
<dbReference type="InterPro" id="IPR036388">
    <property type="entry name" value="WH-like_DNA-bd_sf"/>
</dbReference>
<dbReference type="Pfam" id="PF00126">
    <property type="entry name" value="HTH_1"/>
    <property type="match status" value="1"/>
</dbReference>
<evidence type="ECO:0000256" key="3">
    <source>
        <dbReference type="ARBA" id="ARBA00023125"/>
    </source>
</evidence>
<dbReference type="Gene3D" id="1.10.10.10">
    <property type="entry name" value="Winged helix-like DNA-binding domain superfamily/Winged helix DNA-binding domain"/>
    <property type="match status" value="1"/>
</dbReference>
<dbReference type="SUPFAM" id="SSF46785">
    <property type="entry name" value="Winged helix' DNA-binding domain"/>
    <property type="match status" value="1"/>
</dbReference>
<dbReference type="InterPro" id="IPR036390">
    <property type="entry name" value="WH_DNA-bd_sf"/>
</dbReference>
<gene>
    <name evidence="6" type="primary">cmpR_3</name>
    <name evidence="6" type="ORF">KBTEX_02260</name>
</gene>
<keyword evidence="3" id="KW-0238">DNA-binding</keyword>
<dbReference type="PROSITE" id="PS50931">
    <property type="entry name" value="HTH_LYSR"/>
    <property type="match status" value="1"/>
</dbReference>
<dbReference type="GO" id="GO:0000976">
    <property type="term" value="F:transcription cis-regulatory region binding"/>
    <property type="evidence" value="ECO:0007669"/>
    <property type="project" value="TreeGrafter"/>
</dbReference>
<dbReference type="SUPFAM" id="SSF53850">
    <property type="entry name" value="Periplasmic binding protein-like II"/>
    <property type="match status" value="1"/>
</dbReference>
<proteinExistence type="inferred from homology"/>
<dbReference type="AlphaFoldDB" id="A0A5B8RBC5"/>
<evidence type="ECO:0000256" key="4">
    <source>
        <dbReference type="ARBA" id="ARBA00023163"/>
    </source>
</evidence>
<dbReference type="PANTHER" id="PTHR30126">
    <property type="entry name" value="HTH-TYPE TRANSCRIPTIONAL REGULATOR"/>
    <property type="match status" value="1"/>
</dbReference>
<protein>
    <submittedName>
        <fullName evidence="6">HTH-type transcriptional activator CmpR</fullName>
    </submittedName>
</protein>
<dbReference type="Gene3D" id="3.40.190.10">
    <property type="entry name" value="Periplasmic binding protein-like II"/>
    <property type="match status" value="2"/>
</dbReference>
<dbReference type="InterPro" id="IPR000847">
    <property type="entry name" value="LysR_HTH_N"/>
</dbReference>
<evidence type="ECO:0000256" key="1">
    <source>
        <dbReference type="ARBA" id="ARBA00009437"/>
    </source>
</evidence>
<reference evidence="6" key="1">
    <citation type="submission" date="2019-06" db="EMBL/GenBank/DDBJ databases">
        <authorList>
            <person name="Murdoch R.W."/>
            <person name="Fathepure B."/>
        </authorList>
    </citation>
    <scope>NUCLEOTIDE SEQUENCE</scope>
</reference>
<evidence type="ECO:0000256" key="2">
    <source>
        <dbReference type="ARBA" id="ARBA00023015"/>
    </source>
</evidence>
<dbReference type="Pfam" id="PF03466">
    <property type="entry name" value="LysR_substrate"/>
    <property type="match status" value="1"/>
</dbReference>
<comment type="similarity">
    <text evidence="1">Belongs to the LysR transcriptional regulatory family.</text>
</comment>
<feature type="domain" description="HTH lysR-type" evidence="5">
    <location>
        <begin position="2"/>
        <end position="58"/>
    </location>
</feature>
<sequence length="286" mass="29859">MLNLRYVATFLAVVRTGSLRGAAAERGLSPATVSHQIQRLEADIGAPVLLRGARCRPSPVGARLLPHAESLLRVNARAMAAVADPQLHLGAASNIGIYLLPPVLRRLREGEAAPACAVSVADNATVTERLEEGAVDLALLETWQARAGFDAVCWRDEPLVVIVPPGHPWALRQRITADELAGSRLLAGEPGTGTGRLLRAFLARCEGGPAIAGELGSTEAVKRAVAHGEGISLVLAGTVDEEVTAGRLAAIPLAGPGLSKPLWAVWRRGHAVPGRDAVLASLQHAA</sequence>
<evidence type="ECO:0000313" key="6">
    <source>
        <dbReference type="EMBL" id="QEA05931.1"/>
    </source>
</evidence>
<dbReference type="InterPro" id="IPR005119">
    <property type="entry name" value="LysR_subst-bd"/>
</dbReference>
<evidence type="ECO:0000259" key="5">
    <source>
        <dbReference type="PROSITE" id="PS50931"/>
    </source>
</evidence>
<organism evidence="6">
    <name type="scientific">uncultured organism</name>
    <dbReference type="NCBI Taxonomy" id="155900"/>
    <lineage>
        <taxon>unclassified sequences</taxon>
        <taxon>environmental samples</taxon>
    </lineage>
</organism>